<gene>
    <name evidence="4" type="primary">LOC105055471</name>
</gene>
<dbReference type="Pfam" id="PF04842">
    <property type="entry name" value="DUF639"/>
    <property type="match status" value="1"/>
</dbReference>
<proteinExistence type="predicted"/>
<keyword evidence="2" id="KW-0472">Membrane</keyword>
<feature type="transmembrane region" description="Helical" evidence="2">
    <location>
        <begin position="639"/>
        <end position="664"/>
    </location>
</feature>
<dbReference type="InterPro" id="IPR006927">
    <property type="entry name" value="DUF639"/>
</dbReference>
<dbReference type="KEGG" id="egu:105055471"/>
<keyword evidence="2" id="KW-0812">Transmembrane</keyword>
<reference evidence="4" key="1">
    <citation type="submission" date="2025-08" db="UniProtKB">
        <authorList>
            <consortium name="RefSeq"/>
        </authorList>
    </citation>
    <scope>IDENTIFICATION</scope>
</reference>
<name>A0A6J0PPV3_ELAGV</name>
<dbReference type="PANTHER" id="PTHR31860:SF19">
    <property type="entry name" value="OS04G0677400 PROTEIN"/>
    <property type="match status" value="1"/>
</dbReference>
<dbReference type="InParanoid" id="A0A6J0PPV3"/>
<dbReference type="PANTHER" id="PTHR31860">
    <property type="entry name" value="HEAT-INDUCIBLE TRANSCRIPTION REPRESSOR (DUF639)-RELATED"/>
    <property type="match status" value="1"/>
</dbReference>
<dbReference type="AlphaFoldDB" id="A0A6J0PPV3"/>
<dbReference type="FunCoup" id="A0A6J0PPV3">
    <property type="interactions" value="97"/>
</dbReference>
<dbReference type="OrthoDB" id="742491at2759"/>
<evidence type="ECO:0000313" key="4">
    <source>
        <dbReference type="RefSeq" id="XP_019709628.1"/>
    </source>
</evidence>
<dbReference type="RefSeq" id="XP_019709628.1">
    <property type="nucleotide sequence ID" value="XM_019854069.2"/>
</dbReference>
<dbReference type="GeneID" id="105055471"/>
<evidence type="ECO:0000256" key="1">
    <source>
        <dbReference type="SAM" id="MobiDB-lite"/>
    </source>
</evidence>
<keyword evidence="3" id="KW-1185">Reference proteome</keyword>
<feature type="region of interest" description="Disordered" evidence="1">
    <location>
        <begin position="704"/>
        <end position="734"/>
    </location>
</feature>
<evidence type="ECO:0000313" key="3">
    <source>
        <dbReference type="Proteomes" id="UP000504607"/>
    </source>
</evidence>
<sequence length="734" mass="83338">MGFLQDLFFGGEKDAEMEDETVPNPIPLLSSIANSVVYRCSRILLLPMEQLQQHFEADLPDHVKQPSLYARNLVEYCSFKALHVDTKRPDHLADKDFCRLTYDMMLAWEVPDKESESLPKETAFGNDPKVEDDDRVSLFYESVTRMASQVDGKKTVGLEAFARIAPACPALADPITVHNLFDALTMSSGRLHFLIYDKYLKSLDKVLKSAKCMSGPPHASSLQLADGEIILDVDGVMPTKPVLQHIGMSTWPGRLTLTTHALYFESLGVGSYSKAVRYDLAKDLKQMIKRELTGPWGARLFDNAVMYKSNSLAEPIFLEFPQIKGHARRDYWFAIIREVLHVHKFIRKFNLKKFQHAEALSKATLGIFRYRAVKEAFHIIPSHFKTILAFNLSEKLPKGDKILKALYKHLELLHGRFLHHDAGHDVVETSSDEKPQTGSFPVSLCTLTRMGILLHKEDHPEERYFLDGDVHVGETSSLQKAIKESVCYSGRVEAARATLDQVTIEDIDTNVAVVKELTLPLVELGKRLLFLAEWEDPLKSTVFLMLILYVVYRGWVRYILPCTFLSLATFMLCHKHQNKAKPLEAFQITPPPNRNPVEQLVTLQEVVSQLETNVQAAVITLLKIRGILYSAFPQTTNKVAITLITAAVLFAFVPFKHIVLLVLLEAYTREMPLRKNSSEKLKRRIREWWVRIPAAPVQVVRTKEHKKLKTASSLKHPLQKDGDPNRTCRPSLRG</sequence>
<dbReference type="Proteomes" id="UP000504607">
    <property type="component" value="Chromosome 12"/>
</dbReference>
<accession>A0A6J0PPV3</accession>
<keyword evidence="2" id="KW-1133">Transmembrane helix</keyword>
<protein>
    <submittedName>
        <fullName evidence="4">Uncharacterized protein LOC105055471 isoform X1</fullName>
    </submittedName>
</protein>
<evidence type="ECO:0000256" key="2">
    <source>
        <dbReference type="SAM" id="Phobius"/>
    </source>
</evidence>
<organism evidence="3 4">
    <name type="scientific">Elaeis guineensis var. tenera</name>
    <name type="common">Oil palm</name>
    <dbReference type="NCBI Taxonomy" id="51953"/>
    <lineage>
        <taxon>Eukaryota</taxon>
        <taxon>Viridiplantae</taxon>
        <taxon>Streptophyta</taxon>
        <taxon>Embryophyta</taxon>
        <taxon>Tracheophyta</taxon>
        <taxon>Spermatophyta</taxon>
        <taxon>Magnoliopsida</taxon>
        <taxon>Liliopsida</taxon>
        <taxon>Arecaceae</taxon>
        <taxon>Arecoideae</taxon>
        <taxon>Cocoseae</taxon>
        <taxon>Elaeidinae</taxon>
        <taxon>Elaeis</taxon>
    </lineage>
</organism>